<evidence type="ECO:0000259" key="6">
    <source>
        <dbReference type="PROSITE" id="PS51007"/>
    </source>
</evidence>
<evidence type="ECO:0000256" key="1">
    <source>
        <dbReference type="ARBA" id="ARBA00022617"/>
    </source>
</evidence>
<dbReference type="InterPro" id="IPR050597">
    <property type="entry name" value="Cytochrome_c_Oxidase_Subunit"/>
</dbReference>
<keyword evidence="5" id="KW-1133">Transmembrane helix</keyword>
<evidence type="ECO:0000256" key="3">
    <source>
        <dbReference type="ARBA" id="ARBA00023004"/>
    </source>
</evidence>
<keyword evidence="3 4" id="KW-0408">Iron</keyword>
<accession>A0ABY7YMP3</accession>
<protein>
    <submittedName>
        <fullName evidence="7">C-type cytochrome</fullName>
    </submittedName>
</protein>
<evidence type="ECO:0000256" key="2">
    <source>
        <dbReference type="ARBA" id="ARBA00022723"/>
    </source>
</evidence>
<evidence type="ECO:0000256" key="5">
    <source>
        <dbReference type="SAM" id="Phobius"/>
    </source>
</evidence>
<organism evidence="7 8">
    <name type="scientific">Devosia algicola</name>
    <dbReference type="NCBI Taxonomy" id="3026418"/>
    <lineage>
        <taxon>Bacteria</taxon>
        <taxon>Pseudomonadati</taxon>
        <taxon>Pseudomonadota</taxon>
        <taxon>Alphaproteobacteria</taxon>
        <taxon>Hyphomicrobiales</taxon>
        <taxon>Devosiaceae</taxon>
        <taxon>Devosia</taxon>
    </lineage>
</organism>
<dbReference type="InterPro" id="IPR036909">
    <property type="entry name" value="Cyt_c-like_dom_sf"/>
</dbReference>
<dbReference type="Pfam" id="PF00034">
    <property type="entry name" value="Cytochrom_C"/>
    <property type="match status" value="1"/>
</dbReference>
<keyword evidence="8" id="KW-1185">Reference proteome</keyword>
<name>A0ABY7YMP3_9HYPH</name>
<dbReference type="Proteomes" id="UP001220530">
    <property type="component" value="Chromosome"/>
</dbReference>
<keyword evidence="5" id="KW-0812">Transmembrane</keyword>
<keyword evidence="2 4" id="KW-0479">Metal-binding</keyword>
<keyword evidence="5" id="KW-0472">Membrane</keyword>
<dbReference type="SUPFAM" id="SSF46626">
    <property type="entry name" value="Cytochrome c"/>
    <property type="match status" value="2"/>
</dbReference>
<evidence type="ECO:0000256" key="4">
    <source>
        <dbReference type="PROSITE-ProRule" id="PRU00433"/>
    </source>
</evidence>
<evidence type="ECO:0000313" key="7">
    <source>
        <dbReference type="EMBL" id="WDR02205.1"/>
    </source>
</evidence>
<dbReference type="Gene3D" id="1.10.760.10">
    <property type="entry name" value="Cytochrome c-like domain"/>
    <property type="match status" value="2"/>
</dbReference>
<dbReference type="EMBL" id="CP118246">
    <property type="protein sequence ID" value="WDR02205.1"/>
    <property type="molecule type" value="Genomic_DNA"/>
</dbReference>
<dbReference type="Pfam" id="PF13442">
    <property type="entry name" value="Cytochrome_CBB3"/>
    <property type="match status" value="1"/>
</dbReference>
<proteinExistence type="predicted"/>
<dbReference type="PROSITE" id="PS51007">
    <property type="entry name" value="CYTC"/>
    <property type="match status" value="2"/>
</dbReference>
<dbReference type="InterPro" id="IPR009056">
    <property type="entry name" value="Cyt_c-like_dom"/>
</dbReference>
<reference evidence="7 8" key="1">
    <citation type="submission" date="2023-02" db="EMBL/GenBank/DDBJ databases">
        <title>Devosia algicola sp. nov., isolated from the phycosphere of marine algae.</title>
        <authorList>
            <person name="Kim J.M."/>
            <person name="Lee J.K."/>
            <person name="Choi B.J."/>
            <person name="Bayburt H."/>
            <person name="Jeon C.O."/>
        </authorList>
    </citation>
    <scope>NUCLEOTIDE SEQUENCE [LARGE SCALE GENOMIC DNA]</scope>
    <source>
        <strain evidence="7 8">G20-9</strain>
    </source>
</reference>
<feature type="domain" description="Cytochrome c" evidence="6">
    <location>
        <begin position="78"/>
        <end position="164"/>
    </location>
</feature>
<keyword evidence="1 4" id="KW-0349">Heme</keyword>
<gene>
    <name evidence="7" type="ORF">PSQ19_16380</name>
</gene>
<dbReference type="PANTHER" id="PTHR33751:SF1">
    <property type="entry name" value="CBB3-TYPE CYTOCHROME C OXIDASE SUBUNIT FIXP"/>
    <property type="match status" value="1"/>
</dbReference>
<evidence type="ECO:0000313" key="8">
    <source>
        <dbReference type="Proteomes" id="UP001220530"/>
    </source>
</evidence>
<feature type="transmembrane region" description="Helical" evidence="5">
    <location>
        <begin position="12"/>
        <end position="37"/>
    </location>
</feature>
<sequence length="275" mass="29202">MAHYPWFWRRVKFGAIVLVGTGFATGVLGALFIWSGLFDVAATSKHPWPVAVVLHYAMERSVFLHAPELKAPDLDNPTLIVRGATHYASGCASCHGAPGQLASPIAQQMTPTPPGLYSAGRDFTPSQLFWIVKHGVKMTPMPAWPAQQRQDEIWAMVAFLKHLPDYNTEAYAELSGWSGGADFLSNVPATLPGGDFNPLACARCHGADGKGRNGVSPDIAGVSASKIVQALRAYRDGGEKSGFMQPVAASLTDAQIVAAADYYATLPTHAGGGTP</sequence>
<dbReference type="RefSeq" id="WP_282218611.1">
    <property type="nucleotide sequence ID" value="NZ_CP118246.1"/>
</dbReference>
<feature type="domain" description="Cytochrome c" evidence="6">
    <location>
        <begin position="188"/>
        <end position="267"/>
    </location>
</feature>
<dbReference type="PANTHER" id="PTHR33751">
    <property type="entry name" value="CBB3-TYPE CYTOCHROME C OXIDASE SUBUNIT FIXP"/>
    <property type="match status" value="1"/>
</dbReference>